<dbReference type="AlphaFoldDB" id="U2EEN9"/>
<reference evidence="2 3" key="1">
    <citation type="journal article" date="2011" name="J. Bacteriol.">
        <title>Genome sequence of Haloplasma contractile, an unusual contractile bacterium from a deep-sea anoxic brine lake.</title>
        <authorList>
            <person name="Antunes A."/>
            <person name="Alam I."/>
            <person name="El Dorry H."/>
            <person name="Siam R."/>
            <person name="Robertson A."/>
            <person name="Bajic V.B."/>
            <person name="Stingl U."/>
        </authorList>
    </citation>
    <scope>NUCLEOTIDE SEQUENCE [LARGE SCALE GENOMIC DNA]</scope>
    <source>
        <strain evidence="2 3">SSD-17B</strain>
    </source>
</reference>
<comment type="caution">
    <text evidence="2">The sequence shown here is derived from an EMBL/GenBank/DDBJ whole genome shotgun (WGS) entry which is preliminary data.</text>
</comment>
<keyword evidence="1" id="KW-1133">Transmembrane helix</keyword>
<dbReference type="InParanoid" id="U2EEN9"/>
<feature type="transmembrane region" description="Helical" evidence="1">
    <location>
        <begin position="185"/>
        <end position="209"/>
    </location>
</feature>
<reference evidence="2 3" key="2">
    <citation type="journal article" date="2013" name="PLoS ONE">
        <title>INDIGO - INtegrated Data Warehouse of MIcrobial GenOmes with Examples from the Red Sea Extremophiles.</title>
        <authorList>
            <person name="Alam I."/>
            <person name="Antunes A."/>
            <person name="Kamau A.A."/>
            <person name="Ba Alawi W."/>
            <person name="Kalkatawi M."/>
            <person name="Stingl U."/>
            <person name="Bajic V.B."/>
        </authorList>
    </citation>
    <scope>NUCLEOTIDE SEQUENCE [LARGE SCALE GENOMIC DNA]</scope>
    <source>
        <strain evidence="2 3">SSD-17B</strain>
    </source>
</reference>
<dbReference type="EMBL" id="AFNU02000002">
    <property type="protein sequence ID" value="ERJ13166.1"/>
    <property type="molecule type" value="Genomic_DNA"/>
</dbReference>
<feature type="transmembrane region" description="Helical" evidence="1">
    <location>
        <begin position="221"/>
        <end position="243"/>
    </location>
</feature>
<name>U2EEN9_9MOLU</name>
<feature type="transmembrane region" description="Helical" evidence="1">
    <location>
        <begin position="21"/>
        <end position="46"/>
    </location>
</feature>
<evidence type="ECO:0008006" key="4">
    <source>
        <dbReference type="Google" id="ProtNLM"/>
    </source>
</evidence>
<evidence type="ECO:0000256" key="1">
    <source>
        <dbReference type="SAM" id="Phobius"/>
    </source>
</evidence>
<dbReference type="RefSeq" id="WP_008826823.1">
    <property type="nucleotide sequence ID" value="NZ_AFNU02000002.1"/>
</dbReference>
<keyword evidence="3" id="KW-1185">Reference proteome</keyword>
<gene>
    <name evidence="2" type="ORF">HLPCO_000785</name>
</gene>
<feature type="transmembrane region" description="Helical" evidence="1">
    <location>
        <begin position="249"/>
        <end position="269"/>
    </location>
</feature>
<dbReference type="Proteomes" id="UP000005707">
    <property type="component" value="Unassembled WGS sequence"/>
</dbReference>
<organism evidence="2 3">
    <name type="scientific">Haloplasma contractile SSD-17B</name>
    <dbReference type="NCBI Taxonomy" id="1033810"/>
    <lineage>
        <taxon>Bacteria</taxon>
        <taxon>Bacillati</taxon>
        <taxon>Mycoplasmatota</taxon>
        <taxon>Mollicutes</taxon>
        <taxon>Haloplasmatales</taxon>
        <taxon>Haloplasmataceae</taxon>
        <taxon>Haloplasma</taxon>
    </lineage>
</organism>
<evidence type="ECO:0000313" key="3">
    <source>
        <dbReference type="Proteomes" id="UP000005707"/>
    </source>
</evidence>
<keyword evidence="1" id="KW-0472">Membrane</keyword>
<evidence type="ECO:0000313" key="2">
    <source>
        <dbReference type="EMBL" id="ERJ13166.1"/>
    </source>
</evidence>
<keyword evidence="1" id="KW-0812">Transmembrane</keyword>
<proteinExistence type="predicted"/>
<dbReference type="STRING" id="1033810.HLPCO_000785"/>
<protein>
    <recommendedName>
        <fullName evidence="4">DUF1189 domain-containing protein</fullName>
    </recommendedName>
</protein>
<sequence>MNNKLLLFSKTFYQNRAVIQARSFSIISIALIFFVVVIMSSFPLYYARVSMSGDELIERFPNINATFAEIYEEELPIRIDESGAINVYDDIDLKRIGDYDLHFEYIDDESENRIIFDEYGIKIIYVDAETDQVRKITGDYNLLRGTDFGAIKEDKPDNLSTEDYYETMTKSILHSIHYSMLTRDFAQITLVQASQFIMFVLVISLLFMFNNISKSSGRLTYLASVKITVISGLTPAILTALIGVYSQSIGSIAFTILYAIRLVFVYRVLSKEGIDLHHNID</sequence>
<accession>U2EEN9</accession>